<proteinExistence type="inferred from homology"/>
<keyword evidence="5" id="KW-0704">Schiff base</keyword>
<name>A0A931J006_9BURK</name>
<comment type="pathway">
    <text evidence="1">Carbohydrate degradation; 2-deoxy-D-ribose 1-phosphate degradation; D-glyceraldehyde 3-phosphate and acetaldehyde from 2-deoxy-alpha-D-ribose 1-phosphate: step 2/2.</text>
</comment>
<keyword evidence="4 8" id="KW-0456">Lyase</keyword>
<keyword evidence="9" id="KW-1185">Reference proteome</keyword>
<dbReference type="GO" id="GO:0005737">
    <property type="term" value="C:cytoplasm"/>
    <property type="evidence" value="ECO:0007669"/>
    <property type="project" value="InterPro"/>
</dbReference>
<dbReference type="NCBIfam" id="TIGR00126">
    <property type="entry name" value="deoC"/>
    <property type="match status" value="1"/>
</dbReference>
<dbReference type="RefSeq" id="WP_198101881.1">
    <property type="nucleotide sequence ID" value="NZ_JAEDAL010000011.1"/>
</dbReference>
<dbReference type="Gene3D" id="3.20.20.70">
    <property type="entry name" value="Aldolase class I"/>
    <property type="match status" value="1"/>
</dbReference>
<dbReference type="PANTHER" id="PTHR10889">
    <property type="entry name" value="DEOXYRIBOSE-PHOSPHATE ALDOLASE"/>
    <property type="match status" value="1"/>
</dbReference>
<dbReference type="PIRSF" id="PIRSF001357">
    <property type="entry name" value="DeoC"/>
    <property type="match status" value="1"/>
</dbReference>
<evidence type="ECO:0000256" key="7">
    <source>
        <dbReference type="NCBIfam" id="TIGR00126"/>
    </source>
</evidence>
<comment type="catalytic activity">
    <reaction evidence="6">
        <text>2-deoxy-D-ribose 5-phosphate = D-glyceraldehyde 3-phosphate + acetaldehyde</text>
        <dbReference type="Rhea" id="RHEA:12821"/>
        <dbReference type="ChEBI" id="CHEBI:15343"/>
        <dbReference type="ChEBI" id="CHEBI:59776"/>
        <dbReference type="ChEBI" id="CHEBI:62877"/>
        <dbReference type="EC" id="4.1.2.4"/>
    </reaction>
</comment>
<evidence type="ECO:0000313" key="8">
    <source>
        <dbReference type="EMBL" id="MBH9554264.1"/>
    </source>
</evidence>
<dbReference type="SUPFAM" id="SSF51569">
    <property type="entry name" value="Aldolase"/>
    <property type="match status" value="1"/>
</dbReference>
<dbReference type="GO" id="GO:0016052">
    <property type="term" value="P:carbohydrate catabolic process"/>
    <property type="evidence" value="ECO:0007669"/>
    <property type="project" value="TreeGrafter"/>
</dbReference>
<dbReference type="EMBL" id="JAEDAL010000011">
    <property type="protein sequence ID" value="MBH9554264.1"/>
    <property type="molecule type" value="Genomic_DNA"/>
</dbReference>
<evidence type="ECO:0000256" key="3">
    <source>
        <dbReference type="ARBA" id="ARBA00012515"/>
    </source>
</evidence>
<evidence type="ECO:0000256" key="6">
    <source>
        <dbReference type="ARBA" id="ARBA00048791"/>
    </source>
</evidence>
<evidence type="ECO:0000256" key="2">
    <source>
        <dbReference type="ARBA" id="ARBA00009473"/>
    </source>
</evidence>
<evidence type="ECO:0000256" key="5">
    <source>
        <dbReference type="ARBA" id="ARBA00023270"/>
    </source>
</evidence>
<accession>A0A931J006</accession>
<reference evidence="8" key="1">
    <citation type="submission" date="2020-12" db="EMBL/GenBank/DDBJ databases">
        <title>The genome sequence of Inhella sp. 4Y17.</title>
        <authorList>
            <person name="Liu Y."/>
        </authorList>
    </citation>
    <scope>NUCLEOTIDE SEQUENCE</scope>
    <source>
        <strain evidence="8">4Y10</strain>
    </source>
</reference>
<protein>
    <recommendedName>
        <fullName evidence="3 7">Deoxyribose-phosphate aldolase</fullName>
        <ecNumber evidence="3 7">4.1.2.4</ecNumber>
    </recommendedName>
</protein>
<dbReference type="Pfam" id="PF01791">
    <property type="entry name" value="DeoC"/>
    <property type="match status" value="1"/>
</dbReference>
<comment type="caution">
    <text evidence="8">The sequence shown here is derived from an EMBL/GenBank/DDBJ whole genome shotgun (WGS) entry which is preliminary data.</text>
</comment>
<sequence>MSSQDTARTLLRCLDLTSLNDGDTADTITALCAKAQTRHGPVAAVCVWPQFVAQARAALPASIRVAAVANFPDGALDVARAVADIEAIAQAGAQEIDVVLPYKALLAGQSLEVGEFLAEVRHASRPLTLKVIIESGELKDEAVIRRATQLSLNAGADFIKTSTGKTPVSATLEAARAMLDEIAHSGLAAAGFKASGGIRTVAQGEPYVAATRAALGESALDPSRLRFGASGLLDDILAVLDGQGAAAVTASGGY</sequence>
<dbReference type="Proteomes" id="UP000620139">
    <property type="component" value="Unassembled WGS sequence"/>
</dbReference>
<dbReference type="PANTHER" id="PTHR10889:SF3">
    <property type="entry name" value="DEOXYRIBOSE-PHOSPHATE ALDOLASE"/>
    <property type="match status" value="1"/>
</dbReference>
<dbReference type="GO" id="GO:0009264">
    <property type="term" value="P:deoxyribonucleotide catabolic process"/>
    <property type="evidence" value="ECO:0007669"/>
    <property type="project" value="UniProtKB-UniRule"/>
</dbReference>
<organism evidence="8 9">
    <name type="scientific">Inhella gelatinilytica</name>
    <dbReference type="NCBI Taxonomy" id="2795030"/>
    <lineage>
        <taxon>Bacteria</taxon>
        <taxon>Pseudomonadati</taxon>
        <taxon>Pseudomonadota</taxon>
        <taxon>Betaproteobacteria</taxon>
        <taxon>Burkholderiales</taxon>
        <taxon>Sphaerotilaceae</taxon>
        <taxon>Inhella</taxon>
    </lineage>
</organism>
<dbReference type="InterPro" id="IPR013785">
    <property type="entry name" value="Aldolase_TIM"/>
</dbReference>
<dbReference type="CDD" id="cd00959">
    <property type="entry name" value="DeoC"/>
    <property type="match status" value="1"/>
</dbReference>
<dbReference type="GO" id="GO:0004139">
    <property type="term" value="F:deoxyribose-phosphate aldolase activity"/>
    <property type="evidence" value="ECO:0007669"/>
    <property type="project" value="UniProtKB-UniRule"/>
</dbReference>
<evidence type="ECO:0000256" key="4">
    <source>
        <dbReference type="ARBA" id="ARBA00023239"/>
    </source>
</evidence>
<evidence type="ECO:0000256" key="1">
    <source>
        <dbReference type="ARBA" id="ARBA00004816"/>
    </source>
</evidence>
<dbReference type="SMART" id="SM01133">
    <property type="entry name" value="DeoC"/>
    <property type="match status" value="1"/>
</dbReference>
<comment type="similarity">
    <text evidence="2">Belongs to the DeoC/FbaB aldolase family. DeoC type 2 subfamily.</text>
</comment>
<evidence type="ECO:0000313" key="9">
    <source>
        <dbReference type="Proteomes" id="UP000620139"/>
    </source>
</evidence>
<dbReference type="InterPro" id="IPR002915">
    <property type="entry name" value="DeoC/FbaB/LacD_aldolase"/>
</dbReference>
<gene>
    <name evidence="8" type="primary">deoC</name>
    <name evidence="8" type="ORF">I7X43_15590</name>
</gene>
<dbReference type="EC" id="4.1.2.4" evidence="3 7"/>
<dbReference type="AlphaFoldDB" id="A0A931J006"/>
<dbReference type="InterPro" id="IPR011343">
    <property type="entry name" value="DeoC"/>
</dbReference>